<sequence>MNRIEKVIITLLSILVSVSAVARNIDVNVQPANWWTQMNRNIITLTSSAEFDGKAYATINYPGVKILKTYSDKNNKFLFIDIEISEQVSAGTFPINFRDSRGNTGSFEFSIQSRSTYIQQALSSKDIIYQIVPDRFRNGDTKNDKISGYFEVNDRTNPMGIHGGDIAGITSSIDYISNLGFTCVDILPVFESNLMTMSYQKNGITDSYSIDKRLGETSEYLNLINLCHQKNLKVMKTMIFHQLGKYHPFSINPPSNSFFHNSEFKYESTHKVISTDPYSSEYDKKIAYGTWQELNMPVLNQSNESVQNLLIQNCIWWLETSQVDILKIDEINRNSPAFLKHLFEAVHSNFPNISIVSDHSPSDININFWQNIAIASGFTKEQIHITDYPIAESLSDAFSIFNENNQGLQAIYTTITEDYKYQYPYGNIVMADNHHLSRLFSDADKELNQAKMMLGYILTTRGIPSVFYGTEWLLDGLINKGKGFVRKDFPGGWSNDNKNGFTQTGFNIQEGEFYNYFLRLVNWRNKNSDLFTGDFVQFAPEDGTYAYYRKYNDKAAFIFINNTENPIRINNKKYSEILDQYKTGYDIVSESTFDDFTNLLIGAKSIIILHLKN</sequence>
<name>A0ABS5JVL9_9BACT</name>
<proteinExistence type="predicted"/>
<protein>
    <submittedName>
        <fullName evidence="5">Cyclomaltodextrinase C-terminal domain-containing protein</fullName>
    </submittedName>
</protein>
<dbReference type="Proteomes" id="UP000708576">
    <property type="component" value="Unassembled WGS sequence"/>
</dbReference>
<dbReference type="InterPro" id="IPR015171">
    <property type="entry name" value="Cyc-maltodext_N"/>
</dbReference>
<dbReference type="SUPFAM" id="SSF51011">
    <property type="entry name" value="Glycosyl hydrolase domain"/>
    <property type="match status" value="1"/>
</dbReference>
<dbReference type="InterPro" id="IPR013783">
    <property type="entry name" value="Ig-like_fold"/>
</dbReference>
<keyword evidence="2" id="KW-0326">Glycosidase</keyword>
<dbReference type="InterPro" id="IPR013780">
    <property type="entry name" value="Glyco_hydro_b"/>
</dbReference>
<evidence type="ECO:0000256" key="2">
    <source>
        <dbReference type="ARBA" id="ARBA00023295"/>
    </source>
</evidence>
<dbReference type="InterPro" id="IPR017853">
    <property type="entry name" value="GH"/>
</dbReference>
<dbReference type="SUPFAM" id="SSF81296">
    <property type="entry name" value="E set domains"/>
    <property type="match status" value="1"/>
</dbReference>
<reference evidence="5 6" key="1">
    <citation type="journal article" date="2015" name="Int. J. Syst. Evol. Microbiol.">
        <title>Carboxylicivirga linearis sp. nov., isolated from a sea cucumber culture pond.</title>
        <authorList>
            <person name="Wang F.Q."/>
            <person name="Zhou Y.X."/>
            <person name="Lin X.Z."/>
            <person name="Chen G.J."/>
            <person name="Du Z.J."/>
        </authorList>
    </citation>
    <scope>NUCLEOTIDE SEQUENCE [LARGE SCALE GENOMIC DNA]</scope>
    <source>
        <strain evidence="5 6">FB218</strain>
    </source>
</reference>
<evidence type="ECO:0000313" key="5">
    <source>
        <dbReference type="EMBL" id="MBS2098937.1"/>
    </source>
</evidence>
<gene>
    <name evidence="5" type="ORF">KEM10_11665</name>
</gene>
<comment type="caution">
    <text evidence="5">The sequence shown here is derived from an EMBL/GenBank/DDBJ whole genome shotgun (WGS) entry which is preliminary data.</text>
</comment>
<dbReference type="Pfam" id="PF09087">
    <property type="entry name" value="Cyc-maltodext_N"/>
    <property type="match status" value="1"/>
</dbReference>
<keyword evidence="3" id="KW-0732">Signal</keyword>
<dbReference type="SUPFAM" id="SSF51445">
    <property type="entry name" value="(Trans)glycosidases"/>
    <property type="match status" value="1"/>
</dbReference>
<dbReference type="RefSeq" id="WP_212216180.1">
    <property type="nucleotide sequence ID" value="NZ_JAGUCO010000007.1"/>
</dbReference>
<feature type="signal peptide" evidence="3">
    <location>
        <begin position="1"/>
        <end position="22"/>
    </location>
</feature>
<evidence type="ECO:0000256" key="3">
    <source>
        <dbReference type="SAM" id="SignalP"/>
    </source>
</evidence>
<dbReference type="Gene3D" id="2.60.40.1180">
    <property type="entry name" value="Golgi alpha-mannosidase II"/>
    <property type="match status" value="1"/>
</dbReference>
<dbReference type="PANTHER" id="PTHR10357">
    <property type="entry name" value="ALPHA-AMYLASE FAMILY MEMBER"/>
    <property type="match status" value="1"/>
</dbReference>
<dbReference type="SMART" id="SM00642">
    <property type="entry name" value="Aamy"/>
    <property type="match status" value="1"/>
</dbReference>
<evidence type="ECO:0000259" key="4">
    <source>
        <dbReference type="SMART" id="SM00642"/>
    </source>
</evidence>
<dbReference type="InterPro" id="IPR014756">
    <property type="entry name" value="Ig_E-set"/>
</dbReference>
<feature type="domain" description="Glycosyl hydrolase family 13 catalytic" evidence="4">
    <location>
        <begin position="130"/>
        <end position="524"/>
    </location>
</feature>
<accession>A0ABS5JVL9</accession>
<dbReference type="Pfam" id="PF00128">
    <property type="entry name" value="Alpha-amylase"/>
    <property type="match status" value="1"/>
</dbReference>
<dbReference type="Pfam" id="PF10438">
    <property type="entry name" value="Cyc-maltodext_C"/>
    <property type="match status" value="1"/>
</dbReference>
<dbReference type="EMBL" id="JAGUCO010000007">
    <property type="protein sequence ID" value="MBS2098937.1"/>
    <property type="molecule type" value="Genomic_DNA"/>
</dbReference>
<dbReference type="Gene3D" id="3.20.20.80">
    <property type="entry name" value="Glycosidases"/>
    <property type="match status" value="1"/>
</dbReference>
<keyword evidence="6" id="KW-1185">Reference proteome</keyword>
<feature type="chain" id="PRO_5047251781" evidence="3">
    <location>
        <begin position="23"/>
        <end position="613"/>
    </location>
</feature>
<dbReference type="PANTHER" id="PTHR10357:SF210">
    <property type="entry name" value="MALTODEXTRIN GLUCOSIDASE"/>
    <property type="match status" value="1"/>
</dbReference>
<dbReference type="InterPro" id="IPR006047">
    <property type="entry name" value="GH13_cat_dom"/>
</dbReference>
<dbReference type="InterPro" id="IPR019492">
    <property type="entry name" value="Cyclo-malto-dextrinase_C"/>
</dbReference>
<keyword evidence="1" id="KW-0378">Hydrolase</keyword>
<dbReference type="Gene3D" id="2.60.40.10">
    <property type="entry name" value="Immunoglobulins"/>
    <property type="match status" value="1"/>
</dbReference>
<evidence type="ECO:0000313" key="6">
    <source>
        <dbReference type="Proteomes" id="UP000708576"/>
    </source>
</evidence>
<organism evidence="5 6">
    <name type="scientific">Carboxylicivirga linearis</name>
    <dbReference type="NCBI Taxonomy" id="1628157"/>
    <lineage>
        <taxon>Bacteria</taxon>
        <taxon>Pseudomonadati</taxon>
        <taxon>Bacteroidota</taxon>
        <taxon>Bacteroidia</taxon>
        <taxon>Marinilabiliales</taxon>
        <taxon>Marinilabiliaceae</taxon>
        <taxon>Carboxylicivirga</taxon>
    </lineage>
</organism>
<evidence type="ECO:0000256" key="1">
    <source>
        <dbReference type="ARBA" id="ARBA00022801"/>
    </source>
</evidence>